<gene>
    <name evidence="3" type="ORF">Afil01_55790</name>
</gene>
<protein>
    <submittedName>
        <fullName evidence="3">Uncharacterized protein</fullName>
    </submittedName>
</protein>
<dbReference type="Proteomes" id="UP001165079">
    <property type="component" value="Unassembled WGS sequence"/>
</dbReference>
<organism evidence="3 4">
    <name type="scientific">Actinorhabdospora filicis</name>
    <dbReference type="NCBI Taxonomy" id="1785913"/>
    <lineage>
        <taxon>Bacteria</taxon>
        <taxon>Bacillati</taxon>
        <taxon>Actinomycetota</taxon>
        <taxon>Actinomycetes</taxon>
        <taxon>Micromonosporales</taxon>
        <taxon>Micromonosporaceae</taxon>
        <taxon>Actinorhabdospora</taxon>
    </lineage>
</organism>
<feature type="region of interest" description="Disordered" evidence="1">
    <location>
        <begin position="1"/>
        <end position="66"/>
    </location>
</feature>
<dbReference type="EMBL" id="BSTX01000004">
    <property type="protein sequence ID" value="GLZ80772.1"/>
    <property type="molecule type" value="Genomic_DNA"/>
</dbReference>
<proteinExistence type="predicted"/>
<dbReference type="RefSeq" id="WP_285666027.1">
    <property type="nucleotide sequence ID" value="NZ_BSTX01000004.1"/>
</dbReference>
<keyword evidence="4" id="KW-1185">Reference proteome</keyword>
<name>A0A9W6SRA6_9ACTN</name>
<feature type="compositionally biased region" description="Low complexity" evidence="1">
    <location>
        <begin position="1"/>
        <end position="55"/>
    </location>
</feature>
<evidence type="ECO:0000256" key="2">
    <source>
        <dbReference type="SAM" id="Phobius"/>
    </source>
</evidence>
<feature type="transmembrane region" description="Helical" evidence="2">
    <location>
        <begin position="170"/>
        <end position="191"/>
    </location>
</feature>
<keyword evidence="2" id="KW-1133">Transmembrane helix</keyword>
<evidence type="ECO:0000256" key="1">
    <source>
        <dbReference type="SAM" id="MobiDB-lite"/>
    </source>
</evidence>
<evidence type="ECO:0000313" key="4">
    <source>
        <dbReference type="Proteomes" id="UP001165079"/>
    </source>
</evidence>
<evidence type="ECO:0000313" key="3">
    <source>
        <dbReference type="EMBL" id="GLZ80772.1"/>
    </source>
</evidence>
<comment type="caution">
    <text evidence="3">The sequence shown here is derived from an EMBL/GenBank/DDBJ whole genome shotgun (WGS) entry which is preliminary data.</text>
</comment>
<keyword evidence="2" id="KW-0812">Transmembrane</keyword>
<sequence length="192" mass="21084">MTYPPQQPGYGQPGYGQQPPIGHTDPYQQPQAAQGQPAYPPQGYTDPYQQQGYQQQPPPAQAGGGSQGWINLDAKFFPLAWILYFFKPKVFINGQQYQAQWNQNQFPVPPGNHHVHVEVPYFLPPKLGPADIQVPVAPGQQVSIEYRAPVWQFSPGALGPAPQPWNGTPILIAIYAVLAVLIICSCALPFIG</sequence>
<dbReference type="AlphaFoldDB" id="A0A9W6SRA6"/>
<reference evidence="3" key="1">
    <citation type="submission" date="2023-03" db="EMBL/GenBank/DDBJ databases">
        <title>Actinorhabdospora filicis NBRC 111898.</title>
        <authorList>
            <person name="Ichikawa N."/>
            <person name="Sato H."/>
            <person name="Tonouchi N."/>
        </authorList>
    </citation>
    <scope>NUCLEOTIDE SEQUENCE</scope>
    <source>
        <strain evidence="3">NBRC 111898</strain>
    </source>
</reference>
<keyword evidence="2" id="KW-0472">Membrane</keyword>
<accession>A0A9W6SRA6</accession>